<feature type="region of interest" description="Disordered" evidence="1">
    <location>
        <begin position="428"/>
        <end position="464"/>
    </location>
</feature>
<dbReference type="NCBIfam" id="TIGR01537">
    <property type="entry name" value="portal_HK97"/>
    <property type="match status" value="1"/>
</dbReference>
<organism evidence="2 3">
    <name type="scientific">Spirosoma endbachense</name>
    <dbReference type="NCBI Taxonomy" id="2666025"/>
    <lineage>
        <taxon>Bacteria</taxon>
        <taxon>Pseudomonadati</taxon>
        <taxon>Bacteroidota</taxon>
        <taxon>Cytophagia</taxon>
        <taxon>Cytophagales</taxon>
        <taxon>Cytophagaceae</taxon>
        <taxon>Spirosoma</taxon>
    </lineage>
</organism>
<dbReference type="Proteomes" id="UP000464577">
    <property type="component" value="Chromosome"/>
</dbReference>
<dbReference type="Pfam" id="PF04860">
    <property type="entry name" value="Phage_portal"/>
    <property type="match status" value="1"/>
</dbReference>
<proteinExistence type="predicted"/>
<dbReference type="EMBL" id="CP045997">
    <property type="protein sequence ID" value="QHV99217.1"/>
    <property type="molecule type" value="Genomic_DNA"/>
</dbReference>
<sequence>MAGFATRAWNLLTGAATADSAPMPVAYSGERSAELPAEVRSLENPAVPLSQMSSWDDLTGHVSGGSHAGVVVTPDSAWRVSAVYACINTIASTIATIPIGVFKETKLGRDLDPKDPLQLLYEYGPDDFLNWSDFMYVLVAAALSRGNAYALIERDTYMKPLSIRFLEPGECQPIYVNMGRQRYLYYNVFGEIVDKRDIIHIRCLGTNGIEGKSPIELFANGIGLSLAAEEFGGRFFGQGAGGMGVLETGKVFKEQATVDRLRKQFAERQTGLQNAHKPLILEDGMTYKQVTIPPNHAQFIETRNFQVEDIARMYNVPQHKIGKLDRSTNNNIEHQSKEFITGTILPWTVRIGQEFKRKLIAEAEKPSKEVVWDYDFLLRGDSVAQAAQTQALFNTGSITQNEIRRRNNLNRLAGLDDTFVQMNMQRVLPGSHMGAPDPSSTTETTPSAADKTKPAADTKPSADA</sequence>
<gene>
    <name evidence="2" type="ORF">GJR95_31260</name>
</gene>
<protein>
    <submittedName>
        <fullName evidence="2">Phage portal protein</fullName>
    </submittedName>
</protein>
<name>A0A6P1W5B2_9BACT</name>
<evidence type="ECO:0000256" key="1">
    <source>
        <dbReference type="SAM" id="MobiDB-lite"/>
    </source>
</evidence>
<feature type="compositionally biased region" description="Low complexity" evidence="1">
    <location>
        <begin position="435"/>
        <end position="449"/>
    </location>
</feature>
<accession>A0A6P1W5B2</accession>
<evidence type="ECO:0000313" key="3">
    <source>
        <dbReference type="Proteomes" id="UP000464577"/>
    </source>
</evidence>
<feature type="compositionally biased region" description="Basic and acidic residues" evidence="1">
    <location>
        <begin position="450"/>
        <end position="464"/>
    </location>
</feature>
<reference evidence="2 3" key="1">
    <citation type="submission" date="2019-11" db="EMBL/GenBank/DDBJ databases">
        <title>Spirosoma endbachense sp. nov., isolated from a natural salt meadow.</title>
        <authorList>
            <person name="Rojas J."/>
            <person name="Ambika Manirajan B."/>
            <person name="Ratering S."/>
            <person name="Suarez C."/>
            <person name="Geissler-Plaum R."/>
            <person name="Schnell S."/>
        </authorList>
    </citation>
    <scope>NUCLEOTIDE SEQUENCE [LARGE SCALE GENOMIC DNA]</scope>
    <source>
        <strain evidence="2 3">I-24</strain>
    </source>
</reference>
<dbReference type="InterPro" id="IPR006944">
    <property type="entry name" value="Phage/GTA_portal"/>
</dbReference>
<dbReference type="KEGG" id="senf:GJR95_31260"/>
<evidence type="ECO:0000313" key="2">
    <source>
        <dbReference type="EMBL" id="QHV99217.1"/>
    </source>
</evidence>
<dbReference type="InterPro" id="IPR006427">
    <property type="entry name" value="Portal_HK97"/>
</dbReference>
<keyword evidence="3" id="KW-1185">Reference proteome</keyword>
<dbReference type="AlphaFoldDB" id="A0A6P1W5B2"/>